<keyword evidence="4" id="KW-1185">Reference proteome</keyword>
<dbReference type="Pfam" id="PF01609">
    <property type="entry name" value="DDE_Tnp_1"/>
    <property type="match status" value="1"/>
</dbReference>
<dbReference type="RefSeq" id="WP_274038594.1">
    <property type="nucleotide sequence ID" value="NZ_CP059733.1"/>
</dbReference>
<dbReference type="GO" id="GO:0003677">
    <property type="term" value="F:DNA binding"/>
    <property type="evidence" value="ECO:0007669"/>
    <property type="project" value="InterPro"/>
</dbReference>
<dbReference type="GO" id="GO:0004803">
    <property type="term" value="F:transposase activity"/>
    <property type="evidence" value="ECO:0007669"/>
    <property type="project" value="InterPro"/>
</dbReference>
<feature type="domain" description="Transposase IS4-like" evidence="1">
    <location>
        <begin position="102"/>
        <end position="342"/>
    </location>
</feature>
<dbReference type="PANTHER" id="PTHR30298:SF0">
    <property type="entry name" value="PROTEIN YBFL-RELATED"/>
    <property type="match status" value="1"/>
</dbReference>
<dbReference type="NCBIfam" id="NF033564">
    <property type="entry name" value="transpos_ISAs1"/>
    <property type="match status" value="1"/>
</dbReference>
<dbReference type="InterPro" id="IPR032806">
    <property type="entry name" value="YbfD_N"/>
</dbReference>
<dbReference type="InterPro" id="IPR002559">
    <property type="entry name" value="Transposase_11"/>
</dbReference>
<evidence type="ECO:0000313" key="4">
    <source>
        <dbReference type="Proteomes" id="UP000032352"/>
    </source>
</evidence>
<evidence type="ECO:0000259" key="2">
    <source>
        <dbReference type="Pfam" id="PF13808"/>
    </source>
</evidence>
<dbReference type="Proteomes" id="UP000032352">
    <property type="component" value="Chromosome"/>
</dbReference>
<accession>A0AAE9Z7B3</accession>
<evidence type="ECO:0000313" key="3">
    <source>
        <dbReference type="EMBL" id="WDE07355.1"/>
    </source>
</evidence>
<organism evidence="3 4">
    <name type="scientific">Thalassomonas viridans</name>
    <dbReference type="NCBI Taxonomy" id="137584"/>
    <lineage>
        <taxon>Bacteria</taxon>
        <taxon>Pseudomonadati</taxon>
        <taxon>Pseudomonadota</taxon>
        <taxon>Gammaproteobacteria</taxon>
        <taxon>Alteromonadales</taxon>
        <taxon>Colwelliaceae</taxon>
        <taxon>Thalassomonas</taxon>
    </lineage>
</organism>
<dbReference type="Pfam" id="PF13808">
    <property type="entry name" value="DDE_Tnp_1_assoc"/>
    <property type="match status" value="1"/>
</dbReference>
<dbReference type="PANTHER" id="PTHR30298">
    <property type="entry name" value="H REPEAT-ASSOCIATED PREDICTED TRANSPOSASE"/>
    <property type="match status" value="1"/>
</dbReference>
<dbReference type="AlphaFoldDB" id="A0AAE9Z7B3"/>
<protein>
    <submittedName>
        <fullName evidence="3">ISAs1 family transposase</fullName>
    </submittedName>
</protein>
<evidence type="ECO:0000259" key="1">
    <source>
        <dbReference type="Pfam" id="PF01609"/>
    </source>
</evidence>
<name>A0AAE9Z7B3_9GAMM</name>
<sequence length="378" mass="42629">MTETTISQVFSDLTDPRVTRTQRHPLVNILTISICAIICGCDDFCAIEEYGKSKQDWFSEFLDLSHGIPSHDTFGDVLNRLNPKEFGEAFIRWVSQLGHLNDDIVAIDGKVMRSTLDKASGNPAIHIVSAWSVKNNLCFGQVKVADKSNEITAIPILLKLLDIKGATITTDAMGCQYKIGDQIVDKEANYLLALKGNQGEFHDDVKFFLETQLAKHFSTVEHSVHKTVDGEHGRVEQRDIWLTTDVDWLIERHPKWNTVKAIAVVDSTRESGGKVSRDKRYYITSHADKSAEFLAMAIRSHWHVENKLHWQLDVSFNEDQNRLRSGHAAENIALMNKVALNLLKNELSAKVGVKNKRLKAGWDNNYMMKVLTVGFKAV</sequence>
<gene>
    <name evidence="3" type="ORF">SG34_010985</name>
</gene>
<dbReference type="KEGG" id="tvd:SG34_010985"/>
<proteinExistence type="predicted"/>
<dbReference type="InterPro" id="IPR051698">
    <property type="entry name" value="Transposase_11-like"/>
</dbReference>
<reference evidence="3 4" key="2">
    <citation type="journal article" date="2022" name="Mar. Drugs">
        <title>Bioassay-Guided Fractionation Leads to the Detection of Cholic Acid Generated by the Rare Thalassomonas sp.</title>
        <authorList>
            <person name="Pheiffer F."/>
            <person name="Schneider Y.K."/>
            <person name="Hansen E.H."/>
            <person name="Andersen J.H."/>
            <person name="Isaksson J."/>
            <person name="Busche T."/>
            <person name="R C."/>
            <person name="Kalinowski J."/>
            <person name="Zyl L.V."/>
            <person name="Trindade M."/>
        </authorList>
    </citation>
    <scope>NUCLEOTIDE SEQUENCE [LARGE SCALE GENOMIC DNA]</scope>
    <source>
        <strain evidence="3 4">XOM25</strain>
    </source>
</reference>
<feature type="domain" description="H repeat-associated protein N-terminal" evidence="2">
    <location>
        <begin position="8"/>
        <end position="94"/>
    </location>
</feature>
<reference evidence="3 4" key="1">
    <citation type="journal article" date="2015" name="Genome Announc.">
        <title>Draft Genome Sequences of Marine Isolates of Thalassomonas viridans and Thalassomonas actiniarum.</title>
        <authorList>
            <person name="Olonade I."/>
            <person name="van Zyl L.J."/>
            <person name="Trindade M."/>
        </authorList>
    </citation>
    <scope>NUCLEOTIDE SEQUENCE [LARGE SCALE GENOMIC DNA]</scope>
    <source>
        <strain evidence="3 4">XOM25</strain>
    </source>
</reference>
<dbReference type="GO" id="GO:0006313">
    <property type="term" value="P:DNA transposition"/>
    <property type="evidence" value="ECO:0007669"/>
    <property type="project" value="InterPro"/>
</dbReference>
<dbReference type="InterPro" id="IPR047647">
    <property type="entry name" value="ISAs1_transpos"/>
</dbReference>
<dbReference type="EMBL" id="CP059733">
    <property type="protein sequence ID" value="WDE07355.1"/>
    <property type="molecule type" value="Genomic_DNA"/>
</dbReference>